<dbReference type="GO" id="GO:0016787">
    <property type="term" value="F:hydrolase activity"/>
    <property type="evidence" value="ECO:0007669"/>
    <property type="project" value="UniProtKB-KW"/>
</dbReference>
<gene>
    <name evidence="5" type="primary">g968</name>
    <name evidence="5" type="ORF">C2E20_0968</name>
</gene>
<keyword evidence="2" id="KW-0547">Nucleotide-binding</keyword>
<keyword evidence="2" id="KW-0347">Helicase</keyword>
<feature type="region of interest" description="Disordered" evidence="3">
    <location>
        <begin position="28"/>
        <end position="103"/>
    </location>
</feature>
<reference evidence="5" key="2">
    <citation type="submission" date="2018-02" db="EMBL/GenBank/DDBJ databases">
        <authorList>
            <person name="Cohen D.B."/>
            <person name="Kent A.D."/>
        </authorList>
    </citation>
    <scope>NUCLEOTIDE SEQUENCE</scope>
    <source>
        <strain evidence="5">SAG 241.80</strain>
    </source>
</reference>
<dbReference type="EMBL" id="LHPF02000002">
    <property type="protein sequence ID" value="PSC75349.1"/>
    <property type="molecule type" value="Genomic_DNA"/>
</dbReference>
<evidence type="ECO:0000313" key="7">
    <source>
        <dbReference type="Proteomes" id="UP000239649"/>
    </source>
</evidence>
<feature type="compositionally biased region" description="Low complexity" evidence="3">
    <location>
        <begin position="94"/>
        <end position="103"/>
    </location>
</feature>
<dbReference type="PROSITE" id="PS51194">
    <property type="entry name" value="HELICASE_CTER"/>
    <property type="match status" value="1"/>
</dbReference>
<organism evidence="5 7">
    <name type="scientific">Micractinium conductrix</name>
    <dbReference type="NCBI Taxonomy" id="554055"/>
    <lineage>
        <taxon>Eukaryota</taxon>
        <taxon>Viridiplantae</taxon>
        <taxon>Chlorophyta</taxon>
        <taxon>core chlorophytes</taxon>
        <taxon>Trebouxiophyceae</taxon>
        <taxon>Chlorellales</taxon>
        <taxon>Chlorellaceae</taxon>
        <taxon>Chlorella clade</taxon>
        <taxon>Micractinium</taxon>
    </lineage>
</organism>
<protein>
    <submittedName>
        <fullName evidence="6">Zinc finger CCCH domain-containing 31 isoform A</fullName>
    </submittedName>
    <submittedName>
        <fullName evidence="5">Zinc finger CCCH domain-containing 31 isoform B</fullName>
    </submittedName>
</protein>
<keyword evidence="7" id="KW-1185">Reference proteome</keyword>
<dbReference type="OrthoDB" id="66977at2759"/>
<evidence type="ECO:0000256" key="1">
    <source>
        <dbReference type="ARBA" id="ARBA00022801"/>
    </source>
</evidence>
<sequence>MGLSLSTLLKSTAVCYLEDALKLLEGGEDASTSTVAPPRPIIPGSKGKAPAAGGSKAAGTPPGTPRGALDWAASASAASPAVSEEEWRSGAVSPALPGGQQQGAAGVSQASLAAYKQRLELARQAPGQVEGTISDLDQRLLRNLIAALHRREASPAAAAAAATAGGARGPSATAWGAILVFLPTYRTLELQHELLLATGLPFAFFALHSSIDIDECVVAMQAAAPGRRKVILATNIAESSVTIPGVMVVIDCCRTLEMRWERHARRTQPRIIFASRSQCDQCKGRTGRTCDGAVYRLLPRKVFLETLPAFEAPHLTLLHLRRKALGLLCAASGLMNNPPSLLRRCLTPPQPETAADALAYLATLGAAAGLLRPAVVLAAILNVNPSPIHQPFASAQQYKLNLQRYGGPDADPADAQSVLLANLAACLFWEAQFCDKRTAAGAAGSYGAGGYGGGGYGGAGYGSGGSGMSQAGRQQQAGRHVCSLAPAPRRWGTDALSGSGGGAAAQQCVAPCAKLPAYYDQQSIKALEELVLSKDLDPSSLGGGQRYEEDLGYGSYGLPPMLRRPPPLCRFFVSTRGCT</sequence>
<evidence type="ECO:0000313" key="6">
    <source>
        <dbReference type="EMBL" id="PSC75349.1"/>
    </source>
</evidence>
<feature type="compositionally biased region" description="Low complexity" evidence="3">
    <location>
        <begin position="72"/>
        <end position="82"/>
    </location>
</feature>
<dbReference type="PANTHER" id="PTHR18934">
    <property type="entry name" value="ATP-DEPENDENT RNA HELICASE"/>
    <property type="match status" value="1"/>
</dbReference>
<comment type="caution">
    <text evidence="5">The sequence shown here is derived from an EMBL/GenBank/DDBJ whole genome shotgun (WGS) entry which is preliminary data.</text>
</comment>
<dbReference type="SMART" id="SM00490">
    <property type="entry name" value="HELICc"/>
    <property type="match status" value="1"/>
</dbReference>
<dbReference type="AlphaFoldDB" id="A0A2P6VMM7"/>
<feature type="domain" description="Helicase C-terminal" evidence="4">
    <location>
        <begin position="140"/>
        <end position="326"/>
    </location>
</feature>
<evidence type="ECO:0000259" key="4">
    <source>
        <dbReference type="PROSITE" id="PS51194"/>
    </source>
</evidence>
<feature type="compositionally biased region" description="Low complexity" evidence="3">
    <location>
        <begin position="43"/>
        <end position="61"/>
    </location>
</feature>
<dbReference type="EMBL" id="LHPF02000002">
    <property type="protein sequence ID" value="PSC75348.1"/>
    <property type="molecule type" value="Genomic_DNA"/>
</dbReference>
<dbReference type="Pfam" id="PF00271">
    <property type="entry name" value="Helicase_C"/>
    <property type="match status" value="1"/>
</dbReference>
<dbReference type="Gene3D" id="3.40.50.300">
    <property type="entry name" value="P-loop containing nucleotide triphosphate hydrolases"/>
    <property type="match status" value="1"/>
</dbReference>
<dbReference type="InterPro" id="IPR001650">
    <property type="entry name" value="Helicase_C-like"/>
</dbReference>
<accession>A0A2P6VMM7</accession>
<dbReference type="GO" id="GO:0004386">
    <property type="term" value="F:helicase activity"/>
    <property type="evidence" value="ECO:0007669"/>
    <property type="project" value="UniProtKB-KW"/>
</dbReference>
<dbReference type="CDD" id="cd18791">
    <property type="entry name" value="SF2_C_RHA"/>
    <property type="match status" value="1"/>
</dbReference>
<dbReference type="GO" id="GO:0003723">
    <property type="term" value="F:RNA binding"/>
    <property type="evidence" value="ECO:0007669"/>
    <property type="project" value="TreeGrafter"/>
</dbReference>
<dbReference type="PANTHER" id="PTHR18934:SF221">
    <property type="entry name" value="ATP-DEPENDENT RNA HELICASE DHX34-RELATED"/>
    <property type="match status" value="1"/>
</dbReference>
<dbReference type="SUPFAM" id="SSF52540">
    <property type="entry name" value="P-loop containing nucleoside triphosphate hydrolases"/>
    <property type="match status" value="1"/>
</dbReference>
<reference evidence="5 7" key="1">
    <citation type="journal article" date="2018" name="Plant J.">
        <title>Genome sequences of Chlorella sorokiniana UTEX 1602 and Micractinium conductrix SAG 241.80: implications to maltose excretion by a green alga.</title>
        <authorList>
            <person name="Arriola M.B."/>
            <person name="Velmurugan N."/>
            <person name="Zhang Y."/>
            <person name="Plunkett M.H."/>
            <person name="Hondzo H."/>
            <person name="Barney B.M."/>
        </authorList>
    </citation>
    <scope>NUCLEOTIDE SEQUENCE [LARGE SCALE GENOMIC DNA]</scope>
    <source>
        <strain evidence="5 7">SAG 241.80</strain>
    </source>
</reference>
<evidence type="ECO:0000256" key="2">
    <source>
        <dbReference type="ARBA" id="ARBA00022806"/>
    </source>
</evidence>
<evidence type="ECO:0000313" key="5">
    <source>
        <dbReference type="EMBL" id="PSC75348.1"/>
    </source>
</evidence>
<dbReference type="InterPro" id="IPR027417">
    <property type="entry name" value="P-loop_NTPase"/>
</dbReference>
<dbReference type="STRING" id="554055.A0A2P6VMM7"/>
<keyword evidence="1" id="KW-0378">Hydrolase</keyword>
<proteinExistence type="predicted"/>
<keyword evidence="2" id="KW-0067">ATP-binding</keyword>
<evidence type="ECO:0000256" key="3">
    <source>
        <dbReference type="SAM" id="MobiDB-lite"/>
    </source>
</evidence>
<name>A0A2P6VMM7_9CHLO</name>
<dbReference type="Proteomes" id="UP000239649">
    <property type="component" value="Unassembled WGS sequence"/>
</dbReference>